<keyword evidence="3" id="KW-1185">Reference proteome</keyword>
<feature type="transmembrane region" description="Helical" evidence="1">
    <location>
        <begin position="24"/>
        <end position="50"/>
    </location>
</feature>
<keyword evidence="1" id="KW-1133">Transmembrane helix</keyword>
<sequence length="242" mass="27511">MIKLFSNVASSLESDYLEKHWVKLILKILGLIIITVCMGLLLGKLAFLILDNIEGIVVTIGAIACFFMILFSFLPQRPIEGEPHIGTIEYDPITLESTYKMIRKNLCSVIGDIADIARLRQPASLSQMDCPNHYDVVANAVLYHFLVLKQSNEIDVFSIIGILQNAIEQRLNNNEVEGITQTAFFYNGQVYPSIMVDNVQDLGTYVQIDVAIASEYYCKYRERRIYNNMNQTSIIKPKDKEF</sequence>
<evidence type="ECO:0000313" key="3">
    <source>
        <dbReference type="Proteomes" id="UP000429958"/>
    </source>
</evidence>
<dbReference type="RefSeq" id="WP_154474055.1">
    <property type="nucleotide sequence ID" value="NZ_VUMD01000036.1"/>
</dbReference>
<accession>A0A7X2TE33</accession>
<keyword evidence="1" id="KW-0472">Membrane</keyword>
<evidence type="ECO:0000256" key="1">
    <source>
        <dbReference type="SAM" id="Phobius"/>
    </source>
</evidence>
<dbReference type="Proteomes" id="UP000429958">
    <property type="component" value="Unassembled WGS sequence"/>
</dbReference>
<keyword evidence="1" id="KW-0812">Transmembrane</keyword>
<dbReference type="AlphaFoldDB" id="A0A7X2TE33"/>
<evidence type="ECO:0000313" key="2">
    <source>
        <dbReference type="EMBL" id="MSS38679.1"/>
    </source>
</evidence>
<organism evidence="2 3">
    <name type="scientific">Clostridium porci</name>
    <dbReference type="NCBI Taxonomy" id="2605778"/>
    <lineage>
        <taxon>Bacteria</taxon>
        <taxon>Bacillati</taxon>
        <taxon>Bacillota</taxon>
        <taxon>Clostridia</taxon>
        <taxon>Eubacteriales</taxon>
        <taxon>Clostridiaceae</taxon>
        <taxon>Clostridium</taxon>
    </lineage>
</organism>
<name>A0A7X2TE33_9CLOT</name>
<gene>
    <name evidence="2" type="ORF">FYJ39_19790</name>
</gene>
<reference evidence="2 3" key="1">
    <citation type="submission" date="2019-08" db="EMBL/GenBank/DDBJ databases">
        <title>In-depth cultivation of the pig gut microbiome towards novel bacterial diversity and tailored functional studies.</title>
        <authorList>
            <person name="Wylensek D."/>
            <person name="Hitch T.C.A."/>
            <person name="Clavel T."/>
        </authorList>
    </citation>
    <scope>NUCLEOTIDE SEQUENCE [LARGE SCALE GENOMIC DNA]</scope>
    <source>
        <strain evidence="2 3">WCA-389-WT-23D1</strain>
    </source>
</reference>
<comment type="caution">
    <text evidence="2">The sequence shown here is derived from an EMBL/GenBank/DDBJ whole genome shotgun (WGS) entry which is preliminary data.</text>
</comment>
<protein>
    <submittedName>
        <fullName evidence="2">Uncharacterized protein</fullName>
    </submittedName>
</protein>
<feature type="transmembrane region" description="Helical" evidence="1">
    <location>
        <begin position="56"/>
        <end position="74"/>
    </location>
</feature>
<proteinExistence type="predicted"/>
<dbReference type="EMBL" id="VUMD01000036">
    <property type="protein sequence ID" value="MSS38679.1"/>
    <property type="molecule type" value="Genomic_DNA"/>
</dbReference>